<sequence>MGEDGGSADVLMLISNVSLPSLSKLPLFNKSGFFIGAQKNLSSFREI</sequence>
<gene>
    <name evidence="1" type="ORF">MUS_2557</name>
</gene>
<protein>
    <submittedName>
        <fullName evidence="1">Uncharacterized protein</fullName>
    </submittedName>
</protein>
<evidence type="ECO:0000313" key="2">
    <source>
        <dbReference type="Proteomes" id="UP000002878"/>
    </source>
</evidence>
<name>I2C761_BACAY</name>
<proteinExistence type="predicted"/>
<reference evidence="1 2" key="1">
    <citation type="journal article" date="2012" name="J. Biotechnol.">
        <title>Genome sequence of the plant growth promoting strain Bacillus amyloliquefaciens subsp. plantarum B9601-Y2 and expression of mersacidin and other secondary metabolites.</title>
        <authorList>
            <person name="He P."/>
            <person name="Hao K."/>
            <person name="Blom J."/>
            <person name="Ruckert C."/>
            <person name="Vater J."/>
            <person name="Mao Z."/>
            <person name="Wu Y."/>
            <person name="Hou M."/>
            <person name="He P."/>
            <person name="He Y."/>
            <person name="Borriss R."/>
        </authorList>
    </citation>
    <scope>NUCLEOTIDE SEQUENCE [LARGE SCALE GENOMIC DNA]</scope>
    <source>
        <strain evidence="1">Y2</strain>
    </source>
</reference>
<dbReference type="KEGG" id="bqy:MUS_2557"/>
<organism evidence="1 2">
    <name type="scientific">Bacillus amyloliquefaciens (strain Y2)</name>
    <name type="common">Bacillus amyloliquefaciens subsp. plantarum (strain B9601-Y2)</name>
    <dbReference type="NCBI Taxonomy" id="1155777"/>
    <lineage>
        <taxon>Bacteria</taxon>
        <taxon>Bacillati</taxon>
        <taxon>Bacillota</taxon>
        <taxon>Bacilli</taxon>
        <taxon>Bacillales</taxon>
        <taxon>Bacillaceae</taxon>
        <taxon>Bacillus</taxon>
        <taxon>Bacillus amyloliquefaciens group</taxon>
    </lineage>
</organism>
<evidence type="ECO:0000313" key="1">
    <source>
        <dbReference type="EMBL" id="AFJ62485.1"/>
    </source>
</evidence>
<dbReference type="EMBL" id="CP003332">
    <property type="protein sequence ID" value="AFJ62485.1"/>
    <property type="molecule type" value="Genomic_DNA"/>
</dbReference>
<dbReference type="AlphaFoldDB" id="I2C761"/>
<dbReference type="HOGENOM" id="CLU_216690_0_0_9"/>
<accession>I2C761</accession>
<dbReference type="Proteomes" id="UP000002878">
    <property type="component" value="Chromosome"/>
</dbReference>